<feature type="region of interest" description="Disordered" evidence="1">
    <location>
        <begin position="537"/>
        <end position="562"/>
    </location>
</feature>
<comment type="caution">
    <text evidence="2">The sequence shown here is derived from an EMBL/GenBank/DDBJ whole genome shotgun (WGS) entry which is preliminary data.</text>
</comment>
<protein>
    <recommendedName>
        <fullName evidence="4">Tetratricopeptide repeat protein</fullName>
    </recommendedName>
</protein>
<name>A0A4R2JRL7_9PSEU</name>
<accession>A0A4R2JRL7</accession>
<keyword evidence="3" id="KW-1185">Reference proteome</keyword>
<organism evidence="2 3">
    <name type="scientific">Actinocrispum wychmicini</name>
    <dbReference type="NCBI Taxonomy" id="1213861"/>
    <lineage>
        <taxon>Bacteria</taxon>
        <taxon>Bacillati</taxon>
        <taxon>Actinomycetota</taxon>
        <taxon>Actinomycetes</taxon>
        <taxon>Pseudonocardiales</taxon>
        <taxon>Pseudonocardiaceae</taxon>
        <taxon>Actinocrispum</taxon>
    </lineage>
</organism>
<reference evidence="2 3" key="1">
    <citation type="submission" date="2019-03" db="EMBL/GenBank/DDBJ databases">
        <title>Genomic Encyclopedia of Type Strains, Phase IV (KMG-IV): sequencing the most valuable type-strain genomes for metagenomic binning, comparative biology and taxonomic classification.</title>
        <authorList>
            <person name="Goeker M."/>
        </authorList>
    </citation>
    <scope>NUCLEOTIDE SEQUENCE [LARGE SCALE GENOMIC DNA]</scope>
    <source>
        <strain evidence="2 3">DSM 45934</strain>
    </source>
</reference>
<dbReference type="OrthoDB" id="5184246at2"/>
<dbReference type="InterPro" id="IPR011990">
    <property type="entry name" value="TPR-like_helical_dom_sf"/>
</dbReference>
<dbReference type="EMBL" id="SLWS01000002">
    <property type="protein sequence ID" value="TCO62174.1"/>
    <property type="molecule type" value="Genomic_DNA"/>
</dbReference>
<dbReference type="RefSeq" id="WP_132113751.1">
    <property type="nucleotide sequence ID" value="NZ_SLWS01000002.1"/>
</dbReference>
<dbReference type="SUPFAM" id="SSF48452">
    <property type="entry name" value="TPR-like"/>
    <property type="match status" value="1"/>
</dbReference>
<evidence type="ECO:0000256" key="1">
    <source>
        <dbReference type="SAM" id="MobiDB-lite"/>
    </source>
</evidence>
<dbReference type="Proteomes" id="UP000295680">
    <property type="component" value="Unassembled WGS sequence"/>
</dbReference>
<sequence length="586" mass="64539">MSEITGQHTDVLTAVRCLNRGQRDRAMRLLTRSYAEDPADFRITHALALMSLWQLVSGRAGTVADWRLCLGLWANLLAEPRFWTWFATEAGHRYRAAVPAGHVDAAREKLEQWLSQTVARCAGDDLAVALALEVRAAKLVAVRGGVSAPTAHRPIPCGPMLIRHLALDEECHRLTAGLLASLDEQTRRAAMYFSRLGMAVVHLDRDAPTAALACLAEVWCADCERHAGRLGAAPRLCREGCPSFAELNPAYARVNAGQMRFLVAACTLTVEAHLRIAETALSSMDLDVPTAREHWRAAVELPGSAELVRQHVTGFALPRVRFLQRSRRRDDAIAVLQALPLDVEAAGDEVFGEATRSLGQLLAARGVEFASRTPPEFARAQADLRQAVKLCPTSWNACRNLVVVLQNAAGLVIDKQRPLGTDFYSATTLLTEAREHVTAFPGGGKREEVDVLLRSISRALGMTWNAQAVRAHERGDHDEALRIIDRALAELPGDSTVLHNRRVISDTMRLPQLSDSLGDIDLSELTRLLGRAGSPYPRGSRGVGYQDEFRYPEPEPRRPSGGRFRRAWRALVDFVMDLILEAGRRA</sequence>
<evidence type="ECO:0008006" key="4">
    <source>
        <dbReference type="Google" id="ProtNLM"/>
    </source>
</evidence>
<gene>
    <name evidence="2" type="ORF">EV192_102311</name>
</gene>
<dbReference type="Gene3D" id="1.25.40.10">
    <property type="entry name" value="Tetratricopeptide repeat domain"/>
    <property type="match status" value="1"/>
</dbReference>
<proteinExistence type="predicted"/>
<dbReference type="AlphaFoldDB" id="A0A4R2JRL7"/>
<feature type="compositionally biased region" description="Basic and acidic residues" evidence="1">
    <location>
        <begin position="547"/>
        <end position="558"/>
    </location>
</feature>
<evidence type="ECO:0000313" key="3">
    <source>
        <dbReference type="Proteomes" id="UP000295680"/>
    </source>
</evidence>
<evidence type="ECO:0000313" key="2">
    <source>
        <dbReference type="EMBL" id="TCO62174.1"/>
    </source>
</evidence>